<evidence type="ECO:0000313" key="3">
    <source>
        <dbReference type="EMBL" id="AEF21579.1"/>
    </source>
</evidence>
<gene>
    <name evidence="3" type="ordered locus">Psefu_1605</name>
</gene>
<proteinExistence type="predicted"/>
<organism evidence="3 4">
    <name type="scientific">Pseudomonas fulva (strain 12-X)</name>
    <dbReference type="NCBI Taxonomy" id="743720"/>
    <lineage>
        <taxon>Bacteria</taxon>
        <taxon>Pseudomonadati</taxon>
        <taxon>Pseudomonadota</taxon>
        <taxon>Gammaproteobacteria</taxon>
        <taxon>Pseudomonadales</taxon>
        <taxon>Pseudomonadaceae</taxon>
        <taxon>Pseudomonas</taxon>
    </lineage>
</organism>
<keyword evidence="4" id="KW-1185">Reference proteome</keyword>
<feature type="domain" description="NERD" evidence="2">
    <location>
        <begin position="325"/>
        <end position="418"/>
    </location>
</feature>
<dbReference type="OrthoDB" id="7060647at2"/>
<dbReference type="EMBL" id="CP002727">
    <property type="protein sequence ID" value="AEF21579.1"/>
    <property type="molecule type" value="Genomic_DNA"/>
</dbReference>
<evidence type="ECO:0000313" key="4">
    <source>
        <dbReference type="Proteomes" id="UP000000686"/>
    </source>
</evidence>
<protein>
    <recommendedName>
        <fullName evidence="2">NERD domain-containing protein</fullName>
    </recommendedName>
</protein>
<dbReference type="Pfam" id="PF08378">
    <property type="entry name" value="NERD"/>
    <property type="match status" value="1"/>
</dbReference>
<evidence type="ECO:0000259" key="2">
    <source>
        <dbReference type="Pfam" id="PF08378"/>
    </source>
</evidence>
<dbReference type="HOGENOM" id="CLU_032542_0_0_6"/>
<reference evidence="3 4" key="1">
    <citation type="submission" date="2011-04" db="EMBL/GenBank/DDBJ databases">
        <title>Complete sequence of Pseudomonas fulva 12-X.</title>
        <authorList>
            <consortium name="US DOE Joint Genome Institute"/>
            <person name="Lucas S."/>
            <person name="Han J."/>
            <person name="Lapidus A."/>
            <person name="Cheng J.-F."/>
            <person name="Goodwin L."/>
            <person name="Pitluck S."/>
            <person name="Peters L."/>
            <person name="Mikhailova N."/>
            <person name="Pagani I."/>
            <person name="Davenport K."/>
            <person name="Han C."/>
            <person name="Tapia R."/>
            <person name="Land M."/>
            <person name="Hauser L."/>
            <person name="Kyrpides N."/>
            <person name="Ivanova N."/>
            <person name="Pagani I."/>
            <person name="Lcollab F.I."/>
            <person name="Woyke T."/>
        </authorList>
    </citation>
    <scope>NUCLEOTIDE SEQUENCE [LARGE SCALE GENOMIC DNA]</scope>
    <source>
        <strain evidence="4">12-X</strain>
    </source>
</reference>
<dbReference type="KEGG" id="pfv:Psefu_1605"/>
<dbReference type="AlphaFoldDB" id="F6AHQ5"/>
<dbReference type="InterPro" id="IPR011528">
    <property type="entry name" value="NERD"/>
</dbReference>
<name>F6AHQ5_PSEF1</name>
<evidence type="ECO:0000256" key="1">
    <source>
        <dbReference type="SAM" id="MobiDB-lite"/>
    </source>
</evidence>
<feature type="region of interest" description="Disordered" evidence="1">
    <location>
        <begin position="587"/>
        <end position="616"/>
    </location>
</feature>
<sequence length="616" mass="70245">MNPTLHKRLLSEVTNLKKITAVLSLQELTTFVTMQQYAFNYGQRVDTLGSPLKQGMYLLALASSQPEPPAAKPLDDARNSQLVRRLESIFTNYGLAYFPTQQEHIAGLSADWRRQREIAMPAFMHYFMTGLKASTEQIKAWIIACFDEFEEETIETFGLSHHDLLQVGNYIESIIEENIKPVADAIQGLKAAHQKFIQELSDGVDFNKAMAHARDNAQLQKNMEEFAHRSAVIFEVKRQQLVDKFGTGITDSVMKHFVTIRGSAAPITYITEPNPITDCPLLTADGERIFYIGNNSFYQAIIEKLEQHLTKGAIAPRYFKERDRRLEKMARKHLQKLFPENTRFYESAFDRPDSHGEHDLVIVHESNVYIIEAKASPPKEPLRDPSKAALRIRDHFRGRNGIQKAYDQANTLRKRLIENATTALYDKKGNLLVDLRREHITNIYCICITRDDFGPVATNLALLLEKDANAPYPWVVCITDLEYLTDALLHLDQGIETLATYIEQRTLLHGKVFGTDELEYFGAFLRHGGLNAYIDAKADFIPLSITESDIFDDIHACIRNGEQYELTIEPADLVPLDRRKLFGAHQKSLSQGKAVKKLKKARRKQGQTSRKHNRTK</sequence>
<dbReference type="eggNOG" id="ENOG5030JCD">
    <property type="taxonomic scope" value="Bacteria"/>
</dbReference>
<feature type="compositionally biased region" description="Basic residues" evidence="1">
    <location>
        <begin position="594"/>
        <end position="616"/>
    </location>
</feature>
<dbReference type="Proteomes" id="UP000000686">
    <property type="component" value="Chromosome"/>
</dbReference>
<dbReference type="RefSeq" id="WP_013790710.1">
    <property type="nucleotide sequence ID" value="NC_015556.1"/>
</dbReference>
<accession>F6AHQ5</accession>